<evidence type="ECO:0000313" key="6">
    <source>
        <dbReference type="EMBL" id="KAI3934737.1"/>
    </source>
</evidence>
<organism evidence="6 7">
    <name type="scientific">Papaver atlanticum</name>
    <dbReference type="NCBI Taxonomy" id="357466"/>
    <lineage>
        <taxon>Eukaryota</taxon>
        <taxon>Viridiplantae</taxon>
        <taxon>Streptophyta</taxon>
        <taxon>Embryophyta</taxon>
        <taxon>Tracheophyta</taxon>
        <taxon>Spermatophyta</taxon>
        <taxon>Magnoliopsida</taxon>
        <taxon>Ranunculales</taxon>
        <taxon>Papaveraceae</taxon>
        <taxon>Papaveroideae</taxon>
        <taxon>Papaver</taxon>
    </lineage>
</organism>
<dbReference type="InterPro" id="IPR007023">
    <property type="entry name" value="Ribosom_reg"/>
</dbReference>
<dbReference type="GO" id="GO:0042254">
    <property type="term" value="P:ribosome biogenesis"/>
    <property type="evidence" value="ECO:0007669"/>
    <property type="project" value="UniProtKB-KW"/>
</dbReference>
<proteinExistence type="inferred from homology"/>
<comment type="function">
    <text evidence="5">Involved in ribosomal large subunit assembly.</text>
</comment>
<dbReference type="AlphaFoldDB" id="A0AAD4XPT8"/>
<keyword evidence="4 5" id="KW-0539">Nucleus</keyword>
<gene>
    <name evidence="6" type="ORF">MKW98_012740</name>
</gene>
<evidence type="ECO:0000256" key="3">
    <source>
        <dbReference type="ARBA" id="ARBA00022517"/>
    </source>
</evidence>
<comment type="subcellular location">
    <subcellularLocation>
        <location evidence="1 5">Nucleus</location>
    </subcellularLocation>
</comment>
<evidence type="ECO:0000256" key="5">
    <source>
        <dbReference type="RuleBase" id="RU364132"/>
    </source>
</evidence>
<dbReference type="EMBL" id="JAJJMB010006405">
    <property type="protein sequence ID" value="KAI3934737.1"/>
    <property type="molecule type" value="Genomic_DNA"/>
</dbReference>
<evidence type="ECO:0000256" key="1">
    <source>
        <dbReference type="ARBA" id="ARBA00004123"/>
    </source>
</evidence>
<name>A0AAD4XPT8_9MAGN</name>
<protein>
    <recommendedName>
        <fullName evidence="5">Ribosome biogenesis regulatory protein</fullName>
    </recommendedName>
</protein>
<evidence type="ECO:0000256" key="4">
    <source>
        <dbReference type="ARBA" id="ARBA00023242"/>
    </source>
</evidence>
<keyword evidence="3 5" id="KW-0690">Ribosome biogenesis</keyword>
<dbReference type="GO" id="GO:0005634">
    <property type="term" value="C:nucleus"/>
    <property type="evidence" value="ECO:0007669"/>
    <property type="project" value="UniProtKB-SubCell"/>
</dbReference>
<sequence length="61" mass="6780">MLAKATELVQAIVNAVFNIPTREDLDGPIVTLPAPTARLPREKPLLVRRLPTAWETFAKTK</sequence>
<comment type="similarity">
    <text evidence="2 5">Belongs to the RRS1 family.</text>
</comment>
<keyword evidence="7" id="KW-1185">Reference proteome</keyword>
<comment type="caution">
    <text evidence="6">The sequence shown here is derived from an EMBL/GenBank/DDBJ whole genome shotgun (WGS) entry which is preliminary data.</text>
</comment>
<evidence type="ECO:0000256" key="2">
    <source>
        <dbReference type="ARBA" id="ARBA00010077"/>
    </source>
</evidence>
<accession>A0AAD4XPT8</accession>
<dbReference type="Proteomes" id="UP001202328">
    <property type="component" value="Unassembled WGS sequence"/>
</dbReference>
<evidence type="ECO:0000313" key="7">
    <source>
        <dbReference type="Proteomes" id="UP001202328"/>
    </source>
</evidence>
<reference evidence="6" key="1">
    <citation type="submission" date="2022-04" db="EMBL/GenBank/DDBJ databases">
        <title>A functionally conserved STORR gene fusion in Papaver species that diverged 16.8 million years ago.</title>
        <authorList>
            <person name="Catania T."/>
        </authorList>
    </citation>
    <scope>NUCLEOTIDE SEQUENCE</scope>
    <source>
        <strain evidence="6">S-188037</strain>
    </source>
</reference>
<dbReference type="Pfam" id="PF04939">
    <property type="entry name" value="RRS1"/>
    <property type="match status" value="1"/>
</dbReference>
<feature type="non-terminal residue" evidence="6">
    <location>
        <position position="61"/>
    </location>
</feature>